<reference evidence="2" key="2">
    <citation type="submission" date="2023-01" db="EMBL/GenBank/DDBJ databases">
        <authorList>
            <person name="Petersen C."/>
        </authorList>
    </citation>
    <scope>NUCLEOTIDE SEQUENCE</scope>
    <source>
        <strain evidence="2">IBT 15450</strain>
    </source>
</reference>
<sequence>MSVQAGYISAENNESPVQQKNDTQPAPYKLSDVYVLQWQKLAAGSNKIKNLKYFIRKDVQNPDTLRIIDEATGNVAKEWPGTTFSMESDEGKALLRTPNGVGLAYMLIHKPELGVKVPTQVRVFKTTNKSGIVEKHLLFYIGDYKGA</sequence>
<organism evidence="2 3">
    <name type="scientific">Penicillium canescens</name>
    <dbReference type="NCBI Taxonomy" id="5083"/>
    <lineage>
        <taxon>Eukaryota</taxon>
        <taxon>Fungi</taxon>
        <taxon>Dikarya</taxon>
        <taxon>Ascomycota</taxon>
        <taxon>Pezizomycotina</taxon>
        <taxon>Eurotiomycetes</taxon>
        <taxon>Eurotiomycetidae</taxon>
        <taxon>Eurotiales</taxon>
        <taxon>Aspergillaceae</taxon>
        <taxon>Penicillium</taxon>
    </lineage>
</organism>
<dbReference type="EMBL" id="JAQJZL010000016">
    <property type="protein sequence ID" value="KAJ6023534.1"/>
    <property type="molecule type" value="Genomic_DNA"/>
</dbReference>
<comment type="caution">
    <text evidence="2">The sequence shown here is derived from an EMBL/GenBank/DDBJ whole genome shotgun (WGS) entry which is preliminary data.</text>
</comment>
<feature type="compositionally biased region" description="Polar residues" evidence="1">
    <location>
        <begin position="10"/>
        <end position="24"/>
    </location>
</feature>
<accession>A0AAD6HZZ5</accession>
<keyword evidence="3" id="KW-1185">Reference proteome</keyword>
<dbReference type="Proteomes" id="UP001219568">
    <property type="component" value="Unassembled WGS sequence"/>
</dbReference>
<gene>
    <name evidence="2" type="ORF">N7460_013929</name>
</gene>
<name>A0AAD6HZZ5_PENCN</name>
<evidence type="ECO:0000256" key="1">
    <source>
        <dbReference type="SAM" id="MobiDB-lite"/>
    </source>
</evidence>
<protein>
    <submittedName>
        <fullName evidence="2">Uncharacterized protein</fullName>
    </submittedName>
</protein>
<evidence type="ECO:0000313" key="2">
    <source>
        <dbReference type="EMBL" id="KAJ6023534.1"/>
    </source>
</evidence>
<evidence type="ECO:0000313" key="3">
    <source>
        <dbReference type="Proteomes" id="UP001219568"/>
    </source>
</evidence>
<dbReference type="AlphaFoldDB" id="A0AAD6HZZ5"/>
<proteinExistence type="predicted"/>
<reference evidence="2" key="1">
    <citation type="journal article" date="2023" name="IMA Fungus">
        <title>Comparative genomic study of the Penicillium genus elucidates a diverse pangenome and 15 lateral gene transfer events.</title>
        <authorList>
            <person name="Petersen C."/>
            <person name="Sorensen T."/>
            <person name="Nielsen M.R."/>
            <person name="Sondergaard T.E."/>
            <person name="Sorensen J.L."/>
            <person name="Fitzpatrick D.A."/>
            <person name="Frisvad J.C."/>
            <person name="Nielsen K.L."/>
        </authorList>
    </citation>
    <scope>NUCLEOTIDE SEQUENCE</scope>
    <source>
        <strain evidence="2">IBT 15450</strain>
    </source>
</reference>
<feature type="region of interest" description="Disordered" evidence="1">
    <location>
        <begin position="1"/>
        <end position="24"/>
    </location>
</feature>